<dbReference type="EMBL" id="CAKMRJ010005487">
    <property type="protein sequence ID" value="CAH1443535.1"/>
    <property type="molecule type" value="Genomic_DNA"/>
</dbReference>
<keyword evidence="3 7" id="KW-0802">TPR repeat</keyword>
<evidence type="ECO:0000256" key="6">
    <source>
        <dbReference type="ARBA" id="ARBA00025750"/>
    </source>
</evidence>
<evidence type="ECO:0000256" key="1">
    <source>
        <dbReference type="ARBA" id="ARBA00004123"/>
    </source>
</evidence>
<evidence type="ECO:0000256" key="5">
    <source>
        <dbReference type="ARBA" id="ARBA00023242"/>
    </source>
</evidence>
<feature type="coiled-coil region" evidence="8">
    <location>
        <begin position="157"/>
        <end position="184"/>
    </location>
</feature>
<keyword evidence="4 8" id="KW-0175">Coiled coil</keyword>
<evidence type="ECO:0000256" key="8">
    <source>
        <dbReference type="SAM" id="Coils"/>
    </source>
</evidence>
<dbReference type="InterPro" id="IPR019734">
    <property type="entry name" value="TPR_rpt"/>
</dbReference>
<gene>
    <name evidence="10" type="ORF">LVIROSA_LOCUS29442</name>
</gene>
<dbReference type="SUPFAM" id="SSF48452">
    <property type="entry name" value="TPR-like"/>
    <property type="match status" value="1"/>
</dbReference>
<evidence type="ECO:0000256" key="2">
    <source>
        <dbReference type="ARBA" id="ARBA00022737"/>
    </source>
</evidence>
<feature type="region of interest" description="Disordered" evidence="9">
    <location>
        <begin position="28"/>
        <end position="63"/>
    </location>
</feature>
<feature type="region of interest" description="Disordered" evidence="9">
    <location>
        <begin position="310"/>
        <end position="334"/>
    </location>
</feature>
<dbReference type="Pfam" id="PF13181">
    <property type="entry name" value="TPR_8"/>
    <property type="match status" value="1"/>
</dbReference>
<name>A0AAU9P1H3_9ASTR</name>
<proteinExistence type="inferred from homology"/>
<keyword evidence="11" id="KW-1185">Reference proteome</keyword>
<dbReference type="AlphaFoldDB" id="A0AAU9P1H3"/>
<feature type="repeat" description="TPR" evidence="7">
    <location>
        <begin position="204"/>
        <end position="237"/>
    </location>
</feature>
<accession>A0AAU9P1H3</accession>
<protein>
    <submittedName>
        <fullName evidence="10">Uncharacterized protein</fullName>
    </submittedName>
</protein>
<evidence type="ECO:0000256" key="4">
    <source>
        <dbReference type="ARBA" id="ARBA00023054"/>
    </source>
</evidence>
<dbReference type="PANTHER" id="PTHR36326">
    <property type="entry name" value="PROTEIN POLLENLESS 3-LIKE 2"/>
    <property type="match status" value="1"/>
</dbReference>
<dbReference type="InterPro" id="IPR044961">
    <property type="entry name" value="MS5/SDI1"/>
</dbReference>
<dbReference type="Gene3D" id="1.25.40.10">
    <property type="entry name" value="Tetratricopeptide repeat domain"/>
    <property type="match status" value="1"/>
</dbReference>
<dbReference type="InterPro" id="IPR011990">
    <property type="entry name" value="TPR-like_helical_dom_sf"/>
</dbReference>
<comment type="similarity">
    <text evidence="6">Belongs to the MS5 protein family.</text>
</comment>
<evidence type="ECO:0000256" key="3">
    <source>
        <dbReference type="ARBA" id="ARBA00022803"/>
    </source>
</evidence>
<keyword evidence="5" id="KW-0539">Nucleus</keyword>
<comment type="subcellular location">
    <subcellularLocation>
        <location evidence="1">Nucleus</location>
    </subcellularLocation>
</comment>
<evidence type="ECO:0000256" key="9">
    <source>
        <dbReference type="SAM" id="MobiDB-lite"/>
    </source>
</evidence>
<evidence type="ECO:0000313" key="10">
    <source>
        <dbReference type="EMBL" id="CAH1443535.1"/>
    </source>
</evidence>
<comment type="caution">
    <text evidence="10">The sequence shown here is derived from an EMBL/GenBank/DDBJ whole genome shotgun (WGS) entry which is preliminary data.</text>
</comment>
<dbReference type="PROSITE" id="PS50005">
    <property type="entry name" value="TPR"/>
    <property type="match status" value="1"/>
</dbReference>
<evidence type="ECO:0000313" key="11">
    <source>
        <dbReference type="Proteomes" id="UP001157418"/>
    </source>
</evidence>
<keyword evidence="2" id="KW-0677">Repeat</keyword>
<feature type="compositionally biased region" description="Basic and acidic residues" evidence="9">
    <location>
        <begin position="311"/>
        <end position="322"/>
    </location>
</feature>
<dbReference type="GO" id="GO:0005634">
    <property type="term" value="C:nucleus"/>
    <property type="evidence" value="ECO:0007669"/>
    <property type="project" value="UniProtKB-SubCell"/>
</dbReference>
<organism evidence="10 11">
    <name type="scientific">Lactuca virosa</name>
    <dbReference type="NCBI Taxonomy" id="75947"/>
    <lineage>
        <taxon>Eukaryota</taxon>
        <taxon>Viridiplantae</taxon>
        <taxon>Streptophyta</taxon>
        <taxon>Embryophyta</taxon>
        <taxon>Tracheophyta</taxon>
        <taxon>Spermatophyta</taxon>
        <taxon>Magnoliopsida</taxon>
        <taxon>eudicotyledons</taxon>
        <taxon>Gunneridae</taxon>
        <taxon>Pentapetalae</taxon>
        <taxon>asterids</taxon>
        <taxon>campanulids</taxon>
        <taxon>Asterales</taxon>
        <taxon>Asteraceae</taxon>
        <taxon>Cichorioideae</taxon>
        <taxon>Cichorieae</taxon>
        <taxon>Lactucinae</taxon>
        <taxon>Lactuca</taxon>
    </lineage>
</organism>
<dbReference type="Proteomes" id="UP001157418">
    <property type="component" value="Unassembled WGS sequence"/>
</dbReference>
<reference evidence="10 11" key="1">
    <citation type="submission" date="2022-01" db="EMBL/GenBank/DDBJ databases">
        <authorList>
            <person name="Xiong W."/>
            <person name="Schranz E."/>
        </authorList>
    </citation>
    <scope>NUCLEOTIDE SEQUENCE [LARGE SCALE GENOMIC DNA]</scope>
</reference>
<sequence length="369" mass="42621">MWTNKDPTNFIPRGFPFSTPQWKKNRTFSSNLYSSPPCDTRQQLKPASERKWKPPQSDNNVNFSNATQEVPAGDSPYFRAKHVQVVDKNPSKAVSLFWAAINSGDRVDSALKDMTTTMKQLDRSNEAIEAIKSFRHLCPLEEQESLDNIMLDLYKSSGRVEEQIQLLELRLKQIEDASMQKMNRTRIARFQGKKIQITMGQEYSRLLGNLAWIYLQQDKYKVAEEIYRKALSMEQDKNKQCNLAICLMYMNQMTEAKFLLNSVEDSTRGGRQMDESCAKSYDRAIQVMLELESCKRHEHDAHFSSFLSRNKSTDSMKEEETHYLSPSPTRGTPIVPFTQPREKAGFDGGCFRKLQFGQIAENNDLEMKF</sequence>
<dbReference type="PANTHER" id="PTHR36326:SF4">
    <property type="entry name" value="PROTEIN POLLENLESS 3-LIKE 1"/>
    <property type="match status" value="1"/>
</dbReference>
<evidence type="ECO:0000256" key="7">
    <source>
        <dbReference type="PROSITE-ProRule" id="PRU00339"/>
    </source>
</evidence>